<dbReference type="KEGG" id="mhz:Metho_2578"/>
<dbReference type="EMBL" id="CP003363">
    <property type="protein sequence ID" value="AGB50716.1"/>
    <property type="molecule type" value="Genomic_DNA"/>
</dbReference>
<organism evidence="1 2">
    <name type="scientific">Methanomethylovorans hollandica (strain DSM 15978 / NBRC 107637 / DMS1)</name>
    <dbReference type="NCBI Taxonomy" id="867904"/>
    <lineage>
        <taxon>Archaea</taxon>
        <taxon>Methanobacteriati</taxon>
        <taxon>Methanobacteriota</taxon>
        <taxon>Stenosarchaea group</taxon>
        <taxon>Methanomicrobia</taxon>
        <taxon>Methanosarcinales</taxon>
        <taxon>Methanosarcinaceae</taxon>
        <taxon>Methanomethylovorans</taxon>
    </lineage>
</organism>
<evidence type="ECO:0000313" key="2">
    <source>
        <dbReference type="Proteomes" id="UP000010866"/>
    </source>
</evidence>
<reference evidence="2" key="1">
    <citation type="submission" date="2012-02" db="EMBL/GenBank/DDBJ databases">
        <title>Complete sequence of plasmid of Methanomethylovorans hollandica DSM 15978.</title>
        <authorList>
            <person name="Lucas S."/>
            <person name="Copeland A."/>
            <person name="Lapidus A."/>
            <person name="Glavina del Rio T."/>
            <person name="Dalin E."/>
            <person name="Tice H."/>
            <person name="Bruce D."/>
            <person name="Goodwin L."/>
            <person name="Pitluck S."/>
            <person name="Peters L."/>
            <person name="Mikhailova N."/>
            <person name="Held B."/>
            <person name="Kyrpides N."/>
            <person name="Mavromatis K."/>
            <person name="Ivanova N."/>
            <person name="Brettin T."/>
            <person name="Detter J.C."/>
            <person name="Han C."/>
            <person name="Larimer F."/>
            <person name="Land M."/>
            <person name="Hauser L."/>
            <person name="Markowitz V."/>
            <person name="Cheng J.-F."/>
            <person name="Hugenholtz P."/>
            <person name="Woyke T."/>
            <person name="Wu D."/>
            <person name="Spring S."/>
            <person name="Schroeder M."/>
            <person name="Brambilla E."/>
            <person name="Klenk H.-P."/>
            <person name="Eisen J.A."/>
        </authorList>
    </citation>
    <scope>NUCLEOTIDE SEQUENCE [LARGE SCALE GENOMIC DNA]</scope>
    <source>
        <strain evidence="2">DSM 15978 / NBRC 107637 / DMS1</strain>
        <plasmid evidence="2">Plasmid pMETHO01</plasmid>
    </source>
</reference>
<evidence type="ECO:0000313" key="1">
    <source>
        <dbReference type="EMBL" id="AGB50716.1"/>
    </source>
</evidence>
<dbReference type="AlphaFoldDB" id="L0L034"/>
<gene>
    <name evidence="1" type="ordered locus">Metho_2578</name>
</gene>
<dbReference type="HOGENOM" id="CLU_2613643_0_0_2"/>
<name>L0L034_METHD</name>
<geneLocation type="plasmid" evidence="1 2">
    <name>pMETHO01</name>
</geneLocation>
<keyword evidence="2" id="KW-1185">Reference proteome</keyword>
<dbReference type="RefSeq" id="WP_015313848.1">
    <property type="nucleotide sequence ID" value="NC_019972.1"/>
</dbReference>
<protein>
    <submittedName>
        <fullName evidence="1">Uncharacterized protein</fullName>
    </submittedName>
</protein>
<sequence length="78" mass="8919">MLGYLSQPRDKSRRERMLPCETCAHGRNITEGHIRVNVKTSAKDEVMDKIEQQKRCGQLVFGDYVQCKNVSATKYKGS</sequence>
<keyword evidence="1" id="KW-0614">Plasmid</keyword>
<dbReference type="Proteomes" id="UP000010866">
    <property type="component" value="Plasmid pMETHO01"/>
</dbReference>
<dbReference type="GeneID" id="14401540"/>
<accession>L0L034</accession>
<proteinExistence type="predicted"/>